<dbReference type="Proteomes" id="UP000236291">
    <property type="component" value="Unassembled WGS sequence"/>
</dbReference>
<gene>
    <name evidence="1" type="ORF">L195_g046820</name>
</gene>
<protein>
    <submittedName>
        <fullName evidence="1">Uncharacterized protein</fullName>
    </submittedName>
</protein>
<sequence>GSLVRSAMEEMDKAAAVRSAMEKMDEAAAVDGAEKLP</sequence>
<name>A0A2K3MIR9_TRIPR</name>
<organism evidence="1 2">
    <name type="scientific">Trifolium pratense</name>
    <name type="common">Red clover</name>
    <dbReference type="NCBI Taxonomy" id="57577"/>
    <lineage>
        <taxon>Eukaryota</taxon>
        <taxon>Viridiplantae</taxon>
        <taxon>Streptophyta</taxon>
        <taxon>Embryophyta</taxon>
        <taxon>Tracheophyta</taxon>
        <taxon>Spermatophyta</taxon>
        <taxon>Magnoliopsida</taxon>
        <taxon>eudicotyledons</taxon>
        <taxon>Gunneridae</taxon>
        <taxon>Pentapetalae</taxon>
        <taxon>rosids</taxon>
        <taxon>fabids</taxon>
        <taxon>Fabales</taxon>
        <taxon>Fabaceae</taxon>
        <taxon>Papilionoideae</taxon>
        <taxon>50 kb inversion clade</taxon>
        <taxon>NPAAA clade</taxon>
        <taxon>Hologalegina</taxon>
        <taxon>IRL clade</taxon>
        <taxon>Trifolieae</taxon>
        <taxon>Trifolium</taxon>
    </lineage>
</organism>
<evidence type="ECO:0000313" key="1">
    <source>
        <dbReference type="EMBL" id="PNX90695.1"/>
    </source>
</evidence>
<reference evidence="1 2" key="1">
    <citation type="journal article" date="2014" name="Am. J. Bot.">
        <title>Genome assembly and annotation for red clover (Trifolium pratense; Fabaceae).</title>
        <authorList>
            <person name="Istvanek J."/>
            <person name="Jaros M."/>
            <person name="Krenek A."/>
            <person name="Repkova J."/>
        </authorList>
    </citation>
    <scope>NUCLEOTIDE SEQUENCE [LARGE SCALE GENOMIC DNA]</scope>
    <source>
        <strain evidence="2">cv. Tatra</strain>
        <tissue evidence="1">Young leaves</tissue>
    </source>
</reference>
<proteinExistence type="predicted"/>
<feature type="non-terminal residue" evidence="1">
    <location>
        <position position="1"/>
    </location>
</feature>
<comment type="caution">
    <text evidence="1">The sequence shown here is derived from an EMBL/GenBank/DDBJ whole genome shotgun (WGS) entry which is preliminary data.</text>
</comment>
<evidence type="ECO:0000313" key="2">
    <source>
        <dbReference type="Proteomes" id="UP000236291"/>
    </source>
</evidence>
<accession>A0A2K3MIR9</accession>
<dbReference type="AlphaFoldDB" id="A0A2K3MIR9"/>
<reference evidence="1 2" key="2">
    <citation type="journal article" date="2017" name="Front. Plant Sci.">
        <title>Gene Classification and Mining of Molecular Markers Useful in Red Clover (Trifolium pratense) Breeding.</title>
        <authorList>
            <person name="Istvanek J."/>
            <person name="Dluhosova J."/>
            <person name="Dluhos P."/>
            <person name="Patkova L."/>
            <person name="Nedelnik J."/>
            <person name="Repkova J."/>
        </authorList>
    </citation>
    <scope>NUCLEOTIDE SEQUENCE [LARGE SCALE GENOMIC DNA]</scope>
    <source>
        <strain evidence="2">cv. Tatra</strain>
        <tissue evidence="1">Young leaves</tissue>
    </source>
</reference>
<dbReference type="EMBL" id="ASHM01063698">
    <property type="protein sequence ID" value="PNX90695.1"/>
    <property type="molecule type" value="Genomic_DNA"/>
</dbReference>